<comment type="caution">
    <text evidence="1">The sequence shown here is derived from an EMBL/GenBank/DDBJ whole genome shotgun (WGS) entry which is preliminary data.</text>
</comment>
<organism evidence="1 2">
    <name type="scientific">Microbulbifer aestuariivivens</name>
    <dbReference type="NCBI Taxonomy" id="1908308"/>
    <lineage>
        <taxon>Bacteria</taxon>
        <taxon>Pseudomonadati</taxon>
        <taxon>Pseudomonadota</taxon>
        <taxon>Gammaproteobacteria</taxon>
        <taxon>Cellvibrionales</taxon>
        <taxon>Microbulbiferaceae</taxon>
        <taxon>Microbulbifer</taxon>
    </lineage>
</organism>
<accession>A0ABP9WSN1</accession>
<keyword evidence="2" id="KW-1185">Reference proteome</keyword>
<gene>
    <name evidence="1" type="ORF">Maes01_02811</name>
</gene>
<protein>
    <submittedName>
        <fullName evidence="1">Uncharacterized protein</fullName>
    </submittedName>
</protein>
<name>A0ABP9WSN1_9GAMM</name>
<dbReference type="Proteomes" id="UP001408594">
    <property type="component" value="Unassembled WGS sequence"/>
</dbReference>
<sequence length="192" mass="22390">MENITEEQVLQRAACLADEDPSHTYHKSYKYFVSYFFDKPCLTESDLVVGANFTYGWMPTILNFKSTEFERAVTIINKAKGAERITDDEILILKRLINNSLVGVSKLLHFINPDVYAIWDSRVCNFLTGKSHKQKVENTSLFWSYLDLCQRVMKHSKFDEIHKSFIEKIGYEVSPMRTLEQIMFINSNEPLQ</sequence>
<evidence type="ECO:0000313" key="1">
    <source>
        <dbReference type="EMBL" id="GAA5526212.1"/>
    </source>
</evidence>
<proteinExistence type="predicted"/>
<evidence type="ECO:0000313" key="2">
    <source>
        <dbReference type="Proteomes" id="UP001408594"/>
    </source>
</evidence>
<reference evidence="1 2" key="1">
    <citation type="submission" date="2024-02" db="EMBL/GenBank/DDBJ databases">
        <title>Microbulbifer aestuariivivens NBRC 112533.</title>
        <authorList>
            <person name="Ichikawa N."/>
            <person name="Katano-Makiyama Y."/>
            <person name="Hidaka K."/>
        </authorList>
    </citation>
    <scope>NUCLEOTIDE SEQUENCE [LARGE SCALE GENOMIC DNA]</scope>
    <source>
        <strain evidence="1 2">NBRC 112533</strain>
    </source>
</reference>
<dbReference type="RefSeq" id="WP_345552533.1">
    <property type="nucleotide sequence ID" value="NZ_BAABRT010000043.1"/>
</dbReference>
<dbReference type="EMBL" id="BAABRT010000043">
    <property type="protein sequence ID" value="GAA5526212.1"/>
    <property type="molecule type" value="Genomic_DNA"/>
</dbReference>